<proteinExistence type="predicted"/>
<comment type="caution">
    <text evidence="2">The sequence shown here is derived from an EMBL/GenBank/DDBJ whole genome shotgun (WGS) entry which is preliminary data.</text>
</comment>
<organism evidence="2 3">
    <name type="scientific">Labrys monachus</name>
    <dbReference type="NCBI Taxonomy" id="217067"/>
    <lineage>
        <taxon>Bacteria</taxon>
        <taxon>Pseudomonadati</taxon>
        <taxon>Pseudomonadota</taxon>
        <taxon>Alphaproteobacteria</taxon>
        <taxon>Hyphomicrobiales</taxon>
        <taxon>Xanthobacteraceae</taxon>
        <taxon>Labrys</taxon>
    </lineage>
</organism>
<reference evidence="2 3" key="1">
    <citation type="submission" date="2023-07" db="EMBL/GenBank/DDBJ databases">
        <title>Genomic Encyclopedia of Type Strains, Phase IV (KMG-IV): sequencing the most valuable type-strain genomes for metagenomic binning, comparative biology and taxonomic classification.</title>
        <authorList>
            <person name="Goeker M."/>
        </authorList>
    </citation>
    <scope>NUCLEOTIDE SEQUENCE [LARGE SCALE GENOMIC DNA]</scope>
    <source>
        <strain evidence="2 3">DSM 5896</strain>
    </source>
</reference>
<accession>A0ABU0FCA5</accession>
<name>A0ABU0FCA5_9HYPH</name>
<sequence length="88" mass="9459">MSLPRSFRRGDLAAIALACAVAFGPAAWDLAADWLNGHGVFAQRVGVEPRPDLLMAYCADHGVAEWGRCVGLYEAGRVTEADLADSRR</sequence>
<keyword evidence="1" id="KW-0732">Signal</keyword>
<evidence type="ECO:0000313" key="3">
    <source>
        <dbReference type="Proteomes" id="UP001237448"/>
    </source>
</evidence>
<gene>
    <name evidence="2" type="ORF">J3R73_002039</name>
</gene>
<dbReference type="Proteomes" id="UP001237448">
    <property type="component" value="Unassembled WGS sequence"/>
</dbReference>
<evidence type="ECO:0000256" key="1">
    <source>
        <dbReference type="SAM" id="SignalP"/>
    </source>
</evidence>
<feature type="chain" id="PRO_5046549569" evidence="1">
    <location>
        <begin position="32"/>
        <end position="88"/>
    </location>
</feature>
<feature type="signal peptide" evidence="1">
    <location>
        <begin position="1"/>
        <end position="31"/>
    </location>
</feature>
<keyword evidence="3" id="KW-1185">Reference proteome</keyword>
<evidence type="ECO:0000313" key="2">
    <source>
        <dbReference type="EMBL" id="MDQ0392247.1"/>
    </source>
</evidence>
<protein>
    <submittedName>
        <fullName evidence="2">Uncharacterized protein</fullName>
    </submittedName>
</protein>
<dbReference type="EMBL" id="JAUSVK010000001">
    <property type="protein sequence ID" value="MDQ0392247.1"/>
    <property type="molecule type" value="Genomic_DNA"/>
</dbReference>